<dbReference type="Gene3D" id="1.20.120.610">
    <property type="entry name" value="lithium bound rotor ring of v- atpase"/>
    <property type="match status" value="1"/>
</dbReference>
<feature type="transmembrane region" description="Helical" evidence="5">
    <location>
        <begin position="45"/>
        <end position="67"/>
    </location>
</feature>
<dbReference type="CDD" id="cd18178">
    <property type="entry name" value="ATP-synt_Vo_c_ATP6F_rpt2"/>
    <property type="match status" value="1"/>
</dbReference>
<keyword evidence="4 5" id="KW-0472">Membrane</keyword>
<keyword evidence="2 5" id="KW-0812">Transmembrane</keyword>
<gene>
    <name evidence="7" type="ORF">SLOPH_2051</name>
</gene>
<dbReference type="Proteomes" id="UP000014978">
    <property type="component" value="Unassembled WGS sequence"/>
</dbReference>
<dbReference type="InParanoid" id="S7W8B9"/>
<feature type="transmembrane region" description="Helical" evidence="5">
    <location>
        <begin position="143"/>
        <end position="171"/>
    </location>
</feature>
<dbReference type="HOGENOM" id="CLU_107724_1_0_1"/>
<dbReference type="SUPFAM" id="SSF81333">
    <property type="entry name" value="F1F0 ATP synthase subunit C"/>
    <property type="match status" value="1"/>
</dbReference>
<comment type="caution">
    <text evidence="7">The sequence shown here is derived from an EMBL/GenBank/DDBJ whole genome shotgun (WGS) entry which is preliminary data.</text>
</comment>
<feature type="domain" description="V-ATPase proteolipid subunit C-like" evidence="6">
    <location>
        <begin position="147"/>
        <end position="204"/>
    </location>
</feature>
<evidence type="ECO:0000256" key="2">
    <source>
        <dbReference type="ARBA" id="ARBA00022692"/>
    </source>
</evidence>
<name>S7W8B9_SPRLO</name>
<organism evidence="7 8">
    <name type="scientific">Spraguea lophii (strain 42_110)</name>
    <name type="common">Microsporidian parasite</name>
    <dbReference type="NCBI Taxonomy" id="1358809"/>
    <lineage>
        <taxon>Eukaryota</taxon>
        <taxon>Fungi</taxon>
        <taxon>Fungi incertae sedis</taxon>
        <taxon>Microsporidia</taxon>
        <taxon>Spragueidae</taxon>
        <taxon>Spraguea</taxon>
    </lineage>
</organism>
<feature type="transmembrane region" description="Helical" evidence="5">
    <location>
        <begin position="88"/>
        <end position="111"/>
    </location>
</feature>
<evidence type="ECO:0000313" key="7">
    <source>
        <dbReference type="EMBL" id="EPR77982.1"/>
    </source>
</evidence>
<keyword evidence="3 5" id="KW-1133">Transmembrane helix</keyword>
<dbReference type="OMA" id="MVNVACG"/>
<evidence type="ECO:0000256" key="5">
    <source>
        <dbReference type="SAM" id="Phobius"/>
    </source>
</evidence>
<dbReference type="GO" id="GO:0033177">
    <property type="term" value="C:proton-transporting two-sector ATPase complex, proton-transporting domain"/>
    <property type="evidence" value="ECO:0007669"/>
    <property type="project" value="InterPro"/>
</dbReference>
<evidence type="ECO:0000256" key="3">
    <source>
        <dbReference type="ARBA" id="ARBA00022989"/>
    </source>
</evidence>
<reference evidence="8" key="1">
    <citation type="journal article" date="2013" name="PLoS Genet.">
        <title>The genome of Spraguea lophii and the basis of host-microsporidian interactions.</title>
        <authorList>
            <person name="Campbell S.E."/>
            <person name="Williams T.A."/>
            <person name="Yousuf A."/>
            <person name="Soanes D.M."/>
            <person name="Paszkiewicz K.H."/>
            <person name="Williams B.A.P."/>
        </authorList>
    </citation>
    <scope>NUCLEOTIDE SEQUENCE [LARGE SCALE GENOMIC DNA]</scope>
    <source>
        <strain evidence="8">42_110</strain>
    </source>
</reference>
<evidence type="ECO:0000259" key="6">
    <source>
        <dbReference type="Pfam" id="PF00137"/>
    </source>
</evidence>
<evidence type="ECO:0000256" key="4">
    <source>
        <dbReference type="ARBA" id="ARBA00023136"/>
    </source>
</evidence>
<dbReference type="InterPro" id="IPR035921">
    <property type="entry name" value="F/V-ATP_Csub_sf"/>
</dbReference>
<dbReference type="FunCoup" id="S7W8B9">
    <property type="interactions" value="31"/>
</dbReference>
<proteinExistence type="predicted"/>
<dbReference type="STRING" id="1358809.S7W8B9"/>
<evidence type="ECO:0000256" key="1">
    <source>
        <dbReference type="ARBA" id="ARBA00004141"/>
    </source>
</evidence>
<dbReference type="Pfam" id="PF00137">
    <property type="entry name" value="ATP-synt_C"/>
    <property type="match status" value="1"/>
</dbReference>
<dbReference type="GO" id="GO:0015078">
    <property type="term" value="F:proton transmembrane transporter activity"/>
    <property type="evidence" value="ECO:0007669"/>
    <property type="project" value="InterPro"/>
</dbReference>
<dbReference type="EMBL" id="ATCN01001107">
    <property type="protein sequence ID" value="EPR77982.1"/>
    <property type="molecule type" value="Genomic_DNA"/>
</dbReference>
<dbReference type="AlphaFoldDB" id="S7W8B9"/>
<dbReference type="VEuPathDB" id="MicrosporidiaDB:SLOPH_2051"/>
<feature type="transmembrane region" description="Helical" evidence="5">
    <location>
        <begin position="183"/>
        <end position="205"/>
    </location>
</feature>
<sequence length="214" mass="23030">MIKILPVFILFLLYFSYMLFSSFSNKSISADTSSLGSSYSLTINILGYSGILISFVLSTLGSIRALSCISKSVSGASILVPQVGTKSFFGIVICETNFITCGLIMCFTMLIKLGEIQRKFKSDLSNISDISPRLASILGFNQIYFVTGVITGLCSYASSISTGIICSAVTFMDAKDPSLFFKLVAMMFFSGAIGILSFVAGYMIISAAPKMVHL</sequence>
<dbReference type="OrthoDB" id="10264021at2759"/>
<dbReference type="InterPro" id="IPR002379">
    <property type="entry name" value="ATPase_proteolipid_c-like_dom"/>
</dbReference>
<accession>S7W8B9</accession>
<comment type="subcellular location">
    <subcellularLocation>
        <location evidence="1">Membrane</location>
        <topology evidence="1">Multi-pass membrane protein</topology>
    </subcellularLocation>
</comment>
<keyword evidence="8" id="KW-1185">Reference proteome</keyword>
<evidence type="ECO:0000313" key="8">
    <source>
        <dbReference type="Proteomes" id="UP000014978"/>
    </source>
</evidence>
<protein>
    <submittedName>
        <fullName evidence="7">Vacuolar ATP synthase subunit C</fullName>
    </submittedName>
</protein>